<evidence type="ECO:0000256" key="1">
    <source>
        <dbReference type="ARBA" id="ARBA00009580"/>
    </source>
</evidence>
<comment type="caution">
    <text evidence="3">The sequence shown here is derived from an EMBL/GenBank/DDBJ whole genome shotgun (WGS) entry which is preliminary data.</text>
</comment>
<gene>
    <name evidence="3" type="ORF">GGR21_002218</name>
</gene>
<dbReference type="PROSITE" id="PS51257">
    <property type="entry name" value="PROKAR_LIPOPROTEIN"/>
    <property type="match status" value="1"/>
</dbReference>
<dbReference type="RefSeq" id="WP_183307220.1">
    <property type="nucleotide sequence ID" value="NZ_JACIEP010000007.1"/>
</dbReference>
<organism evidence="3 4">
    <name type="scientific">Dysgonomonas hofstadii</name>
    <dbReference type="NCBI Taxonomy" id="637886"/>
    <lineage>
        <taxon>Bacteria</taxon>
        <taxon>Pseudomonadati</taxon>
        <taxon>Bacteroidota</taxon>
        <taxon>Bacteroidia</taxon>
        <taxon>Bacteroidales</taxon>
        <taxon>Dysgonomonadaceae</taxon>
        <taxon>Dysgonomonas</taxon>
    </lineage>
</organism>
<feature type="chain" id="PRO_5032407084" evidence="2">
    <location>
        <begin position="20"/>
        <end position="352"/>
    </location>
</feature>
<keyword evidence="2" id="KW-0732">Signal</keyword>
<sequence>MKYNLLVCFATIIIFYSCAPKPSVTVLCEKDAKGNYVLKWETYPEIDNVPAEIFISDNDSVFPASPTLTVNSNDYIAVIENHSDTVERRKYFRIKIEGTMSNIITNRFFELDSIQNFRDIGGYITNDNRRVRWGKIFRSGSFFKMTQNDSLVLNSLGIKTVIDIRSEDVKSKQSDRFKQANNIRLPIAYNGYGIISQKVMAGEFLRGDAIIYTQDTYRDMVNNFAKEYAKFFDYLCDEKNYPIVYHCYLGKDQSGLATFFLLRALDVPMDVIEDDYLISDVLIDRSKLVRNADSLSESRQEAFTMLSKTDLAYLKYGISCIREKSGSVDEYMLHELGLTPEKRQKLKDILLH</sequence>
<evidence type="ECO:0000313" key="3">
    <source>
        <dbReference type="EMBL" id="MBB4036316.1"/>
    </source>
</evidence>
<dbReference type="InterPro" id="IPR029021">
    <property type="entry name" value="Prot-tyrosine_phosphatase-like"/>
</dbReference>
<reference evidence="3 4" key="1">
    <citation type="submission" date="2020-08" db="EMBL/GenBank/DDBJ databases">
        <title>Genomic Encyclopedia of Type Strains, Phase IV (KMG-IV): sequencing the most valuable type-strain genomes for metagenomic binning, comparative biology and taxonomic classification.</title>
        <authorList>
            <person name="Goeker M."/>
        </authorList>
    </citation>
    <scope>NUCLEOTIDE SEQUENCE [LARGE SCALE GENOMIC DNA]</scope>
    <source>
        <strain evidence="3 4">DSM 104969</strain>
    </source>
</reference>
<dbReference type="Gene3D" id="3.90.190.10">
    <property type="entry name" value="Protein tyrosine phosphatase superfamily"/>
    <property type="match status" value="1"/>
</dbReference>
<name>A0A840CLR7_9BACT</name>
<dbReference type="InterPro" id="IPR026893">
    <property type="entry name" value="Tyr/Ser_Pase_IphP-type"/>
</dbReference>
<evidence type="ECO:0000313" key="4">
    <source>
        <dbReference type="Proteomes" id="UP000555103"/>
    </source>
</evidence>
<dbReference type="Proteomes" id="UP000555103">
    <property type="component" value="Unassembled WGS sequence"/>
</dbReference>
<dbReference type="PANTHER" id="PTHR31126:SF1">
    <property type="entry name" value="TYROSINE SPECIFIC PROTEIN PHOSPHATASES DOMAIN-CONTAINING PROTEIN"/>
    <property type="match status" value="1"/>
</dbReference>
<dbReference type="Pfam" id="PF13350">
    <property type="entry name" value="Y_phosphatase3"/>
    <property type="match status" value="1"/>
</dbReference>
<comment type="similarity">
    <text evidence="1">Belongs to the protein-tyrosine phosphatase family.</text>
</comment>
<keyword evidence="3" id="KW-0378">Hydrolase</keyword>
<protein>
    <submittedName>
        <fullName evidence="3">Protein-tyrosine phosphatase</fullName>
        <ecNumber evidence="3">3.1.3.48</ecNumber>
    </submittedName>
</protein>
<dbReference type="GO" id="GO:0004725">
    <property type="term" value="F:protein tyrosine phosphatase activity"/>
    <property type="evidence" value="ECO:0007669"/>
    <property type="project" value="UniProtKB-EC"/>
</dbReference>
<proteinExistence type="inferred from homology"/>
<dbReference type="PANTHER" id="PTHR31126">
    <property type="entry name" value="TYROSINE-PROTEIN PHOSPHATASE"/>
    <property type="match status" value="1"/>
</dbReference>
<dbReference type="AlphaFoldDB" id="A0A840CLR7"/>
<accession>A0A840CLR7</accession>
<dbReference type="EMBL" id="JACIEP010000007">
    <property type="protein sequence ID" value="MBB4036316.1"/>
    <property type="molecule type" value="Genomic_DNA"/>
</dbReference>
<dbReference type="EC" id="3.1.3.48" evidence="3"/>
<evidence type="ECO:0000256" key="2">
    <source>
        <dbReference type="SAM" id="SignalP"/>
    </source>
</evidence>
<feature type="signal peptide" evidence="2">
    <location>
        <begin position="1"/>
        <end position="19"/>
    </location>
</feature>
<dbReference type="SUPFAM" id="SSF52799">
    <property type="entry name" value="(Phosphotyrosine protein) phosphatases II"/>
    <property type="match status" value="1"/>
</dbReference>
<keyword evidence="4" id="KW-1185">Reference proteome</keyword>